<gene>
    <name evidence="1" type="ORF">B296_00015590</name>
</gene>
<organism evidence="1 2">
    <name type="scientific">Ensete ventricosum</name>
    <name type="common">Abyssinian banana</name>
    <name type="synonym">Musa ensete</name>
    <dbReference type="NCBI Taxonomy" id="4639"/>
    <lineage>
        <taxon>Eukaryota</taxon>
        <taxon>Viridiplantae</taxon>
        <taxon>Streptophyta</taxon>
        <taxon>Embryophyta</taxon>
        <taxon>Tracheophyta</taxon>
        <taxon>Spermatophyta</taxon>
        <taxon>Magnoliopsida</taxon>
        <taxon>Liliopsida</taxon>
        <taxon>Zingiberales</taxon>
        <taxon>Musaceae</taxon>
        <taxon>Ensete</taxon>
    </lineage>
</organism>
<dbReference type="Proteomes" id="UP000287651">
    <property type="component" value="Unassembled WGS sequence"/>
</dbReference>
<accession>A0A427AMG5</accession>
<sequence length="129" mass="15127">MVDIATVHLERDAIQWYNWFEHTQRVLTWSCDHRCKKERLLLIEPIDEFEQGEEDLEHENENMEEDLQPVDCIVHALIGYTNPQMMKIGGFLKQQPVTILINIRSINNFMDSKVVANRCSKLKIIVGSM</sequence>
<reference evidence="1 2" key="1">
    <citation type="journal article" date="2014" name="Agronomy (Basel)">
        <title>A Draft Genome Sequence for Ensete ventricosum, the Drought-Tolerant Tree Against Hunger.</title>
        <authorList>
            <person name="Harrison J."/>
            <person name="Moore K.A."/>
            <person name="Paszkiewicz K."/>
            <person name="Jones T."/>
            <person name="Grant M."/>
            <person name="Ambacheew D."/>
            <person name="Muzemil S."/>
            <person name="Studholme D.J."/>
        </authorList>
    </citation>
    <scope>NUCLEOTIDE SEQUENCE [LARGE SCALE GENOMIC DNA]</scope>
</reference>
<protein>
    <submittedName>
        <fullName evidence="1">Uncharacterized protein</fullName>
    </submittedName>
</protein>
<dbReference type="EMBL" id="AMZH03001928">
    <property type="protein sequence ID" value="RRT77453.1"/>
    <property type="molecule type" value="Genomic_DNA"/>
</dbReference>
<evidence type="ECO:0000313" key="1">
    <source>
        <dbReference type="EMBL" id="RRT77453.1"/>
    </source>
</evidence>
<evidence type="ECO:0000313" key="2">
    <source>
        <dbReference type="Proteomes" id="UP000287651"/>
    </source>
</evidence>
<proteinExistence type="predicted"/>
<comment type="caution">
    <text evidence="1">The sequence shown here is derived from an EMBL/GenBank/DDBJ whole genome shotgun (WGS) entry which is preliminary data.</text>
</comment>
<dbReference type="AlphaFoldDB" id="A0A427AMG5"/>
<name>A0A427AMG5_ENSVE</name>